<reference evidence="1" key="1">
    <citation type="submission" date="2022-07" db="EMBL/GenBank/DDBJ databases">
        <title>Phylogenomic reconstructions and comparative analyses of Kickxellomycotina fungi.</title>
        <authorList>
            <person name="Reynolds N.K."/>
            <person name="Stajich J.E."/>
            <person name="Barry K."/>
            <person name="Grigoriev I.V."/>
            <person name="Crous P."/>
            <person name="Smith M.E."/>
        </authorList>
    </citation>
    <scope>NUCLEOTIDE SEQUENCE</scope>
    <source>
        <strain evidence="1">NRRL 1566</strain>
    </source>
</reference>
<proteinExistence type="predicted"/>
<evidence type="ECO:0000313" key="1">
    <source>
        <dbReference type="EMBL" id="KAJ2848989.1"/>
    </source>
</evidence>
<sequence length="411" mass="46599">MEAGIRLNEGNFLLKLYAIRIYLYLSCYERARAIYETLNIKNIQLDTLGHLIIGHGMSLGCLTADLDLCYKSISFYDMFRSRMLNDIQSVYQEETYSNIQDFIEFQSNLVRSVQHDCTHRYALRGEGFEFGNSKETLAKWKEADVSSIEHTDESLSALHDNRDTLVMGLLTPHEMKQWNLELLTRSMPMPGRGWIQAFSLIPQIMHHLVCADTDALQAKAAKLAALINADSLEFSEADLLFARGIVDVAALYIKAIDKNSNIADQLDKLLDSIRANLPSDDVDSQPNALFLLSSNAIRNLSAVTELFTYMVSLRHALAAQRLPAANIVGPALSEIRKRALKLINHLRSWIDKNGRLTIEEQWLKNDDVCAGISQFIVESQKDTFAMVSKACTTSWLRSVRNILMHWEQCTF</sequence>
<accession>A0A9W8IB18</accession>
<gene>
    <name evidence="1" type="primary">MDM20</name>
    <name evidence="1" type="ORF">IWW36_002947</name>
</gene>
<protein>
    <submittedName>
        <fullName evidence="1">Mitochondrial distribution and morphology</fullName>
    </submittedName>
</protein>
<dbReference type="EMBL" id="JANBUW010000114">
    <property type="protein sequence ID" value="KAJ2848989.1"/>
    <property type="molecule type" value="Genomic_DNA"/>
</dbReference>
<name>A0A9W8IB18_9FUNG</name>
<dbReference type="OrthoDB" id="1874341at2759"/>
<organism evidence="1 2">
    <name type="scientific">Coemansia brasiliensis</name>
    <dbReference type="NCBI Taxonomy" id="2650707"/>
    <lineage>
        <taxon>Eukaryota</taxon>
        <taxon>Fungi</taxon>
        <taxon>Fungi incertae sedis</taxon>
        <taxon>Zoopagomycota</taxon>
        <taxon>Kickxellomycotina</taxon>
        <taxon>Kickxellomycetes</taxon>
        <taxon>Kickxellales</taxon>
        <taxon>Kickxellaceae</taxon>
        <taxon>Coemansia</taxon>
    </lineage>
</organism>
<comment type="caution">
    <text evidence="1">The sequence shown here is derived from an EMBL/GenBank/DDBJ whole genome shotgun (WGS) entry which is preliminary data.</text>
</comment>
<evidence type="ECO:0000313" key="2">
    <source>
        <dbReference type="Proteomes" id="UP001139887"/>
    </source>
</evidence>
<dbReference type="InterPro" id="IPR019183">
    <property type="entry name" value="NAA25_NatB_aux_su"/>
</dbReference>
<dbReference type="AlphaFoldDB" id="A0A9W8IB18"/>
<dbReference type="Pfam" id="PF09797">
    <property type="entry name" value="NatB_MDM20"/>
    <property type="match status" value="1"/>
</dbReference>
<dbReference type="Proteomes" id="UP001139887">
    <property type="component" value="Unassembled WGS sequence"/>
</dbReference>
<keyword evidence="2" id="KW-1185">Reference proteome</keyword>